<keyword evidence="2" id="KW-1185">Reference proteome</keyword>
<sequence length="386" mass="44980">MEMKSVFGELIHSSRGIHPYRISCCWLSSSFKKRNLLVIVHYHADNLASNVLHCNLNKVSDWVIVVLVKELDVYSGGVKSGRGKKSVGVIHATHDRFVETLFLQTSYTTESKLYDARSSRRQRNHVEKQLIGAFDIPLLVVNGQIAGYDEWMTIYKIRENRFFQLVLDHKRTTARGDQTPCREGRRLLTPTLSYALSFYLDSYHQRHLDTFWSLLPNDTWLCSLMAPLWQKATPVFDTTASWFWLHRYCGDLDRLRIFERSLIENPAIWPLTIGVDAWVGPVKFQASMQISRRITTLNPAKRYTLRHPLPDTRRFEEYIMNHYTAHPFSGFWLEVIDTLGTTKNSSEILRLNIQALRREVTVDRKQTRSKDDNKGVEFRLINFGPQ</sequence>
<evidence type="ECO:0000313" key="2">
    <source>
        <dbReference type="Proteomes" id="UP000027586"/>
    </source>
</evidence>
<evidence type="ECO:0000313" key="1">
    <source>
        <dbReference type="EMBL" id="CDH60926.1"/>
    </source>
</evidence>
<gene>
    <name evidence="1" type="ORF">LCOR_11703.1</name>
</gene>
<dbReference type="AlphaFoldDB" id="A0A068SHY7"/>
<protein>
    <submittedName>
        <fullName evidence="1">Uncharacterized protein</fullName>
    </submittedName>
</protein>
<dbReference type="EMBL" id="CBTN010000115">
    <property type="protein sequence ID" value="CDH60926.1"/>
    <property type="molecule type" value="Genomic_DNA"/>
</dbReference>
<accession>A0A068SHY7</accession>
<comment type="caution">
    <text evidence="1">The sequence shown here is derived from an EMBL/GenBank/DDBJ whole genome shotgun (WGS) entry which is preliminary data.</text>
</comment>
<reference evidence="1" key="1">
    <citation type="submission" date="2013-08" db="EMBL/GenBank/DDBJ databases">
        <title>Gene expansion shapes genome architecture in the human pathogen Lichtheimia corymbifera: an evolutionary genomics analysis in the ancient terrestrial Mucorales (Mucoromycotina).</title>
        <authorList>
            <person name="Schwartze V.U."/>
            <person name="Winter S."/>
            <person name="Shelest E."/>
            <person name="Marcet-Houben M."/>
            <person name="Horn F."/>
            <person name="Wehner S."/>
            <person name="Hoffmann K."/>
            <person name="Riege K."/>
            <person name="Sammeth M."/>
            <person name="Nowrousian M."/>
            <person name="Valiante V."/>
            <person name="Linde J."/>
            <person name="Jacobsen I.D."/>
            <person name="Marz M."/>
            <person name="Brakhage A.A."/>
            <person name="Gabaldon T."/>
            <person name="Bocker S."/>
            <person name="Voigt K."/>
        </authorList>
    </citation>
    <scope>NUCLEOTIDE SEQUENCE [LARGE SCALE GENOMIC DNA]</scope>
    <source>
        <strain evidence="1">FSU 9682</strain>
    </source>
</reference>
<organism evidence="1 2">
    <name type="scientific">Lichtheimia corymbifera JMRC:FSU:9682</name>
    <dbReference type="NCBI Taxonomy" id="1263082"/>
    <lineage>
        <taxon>Eukaryota</taxon>
        <taxon>Fungi</taxon>
        <taxon>Fungi incertae sedis</taxon>
        <taxon>Mucoromycota</taxon>
        <taxon>Mucoromycotina</taxon>
        <taxon>Mucoromycetes</taxon>
        <taxon>Mucorales</taxon>
        <taxon>Lichtheimiaceae</taxon>
        <taxon>Lichtheimia</taxon>
    </lineage>
</organism>
<name>A0A068SHY7_9FUNG</name>
<dbReference type="VEuPathDB" id="FungiDB:LCOR_11703.1"/>
<dbReference type="Proteomes" id="UP000027586">
    <property type="component" value="Unassembled WGS sequence"/>
</dbReference>
<proteinExistence type="predicted"/>